<gene>
    <name evidence="1" type="ORF">DR864_03995</name>
</gene>
<dbReference type="RefSeq" id="WP_114065738.1">
    <property type="nucleotide sequence ID" value="NZ_CP030850.1"/>
</dbReference>
<reference evidence="1 2" key="1">
    <citation type="submission" date="2018-07" db="EMBL/GenBank/DDBJ databases">
        <title>Genome sequencing of Runella.</title>
        <authorList>
            <person name="Baek M.-G."/>
            <person name="Yi H."/>
        </authorList>
    </citation>
    <scope>NUCLEOTIDE SEQUENCE [LARGE SCALE GENOMIC DNA]</scope>
    <source>
        <strain evidence="1 2">HYN0085</strain>
    </source>
</reference>
<dbReference type="Proteomes" id="UP000251993">
    <property type="component" value="Chromosome"/>
</dbReference>
<evidence type="ECO:0000313" key="1">
    <source>
        <dbReference type="EMBL" id="AXE16951.1"/>
    </source>
</evidence>
<dbReference type="AlphaFoldDB" id="A0A344TE80"/>
<evidence type="ECO:0000313" key="2">
    <source>
        <dbReference type="Proteomes" id="UP000251993"/>
    </source>
</evidence>
<sequence length="198" mass="22763">MPIKEVFAPLKSANLFKDWASKQKKGRPRKRPHAYEESIPHKVFHAGLNDIISGKGLVNAQLVAWRHFHTDAKENHALVEIKVGEKEDEHVLQEAHFGPMAFDYKLLLSKLKELEKLKNEDFELAYLRIFALRINTIWLRADQRDNDFFIPIAPCFNGFVAGELYSSPDFLKLAQIAAQRFYQNTQAKSLEDDDLKGG</sequence>
<dbReference type="EMBL" id="CP030850">
    <property type="protein sequence ID" value="AXE16951.1"/>
    <property type="molecule type" value="Genomic_DNA"/>
</dbReference>
<dbReference type="OrthoDB" id="948613at2"/>
<organism evidence="1 2">
    <name type="scientific">Runella rosea</name>
    <dbReference type="NCBI Taxonomy" id="2259595"/>
    <lineage>
        <taxon>Bacteria</taxon>
        <taxon>Pseudomonadati</taxon>
        <taxon>Bacteroidota</taxon>
        <taxon>Cytophagia</taxon>
        <taxon>Cytophagales</taxon>
        <taxon>Spirosomataceae</taxon>
        <taxon>Runella</taxon>
    </lineage>
</organism>
<accession>A0A344TE80</accession>
<keyword evidence="2" id="KW-1185">Reference proteome</keyword>
<name>A0A344TE80_9BACT</name>
<proteinExistence type="predicted"/>
<protein>
    <submittedName>
        <fullName evidence="1">Uncharacterized protein</fullName>
    </submittedName>
</protein>
<dbReference type="KEGG" id="run:DR864_03995"/>